<evidence type="ECO:0000313" key="1">
    <source>
        <dbReference type="EMBL" id="SVD70864.1"/>
    </source>
</evidence>
<dbReference type="EMBL" id="UINC01168040">
    <property type="protein sequence ID" value="SVD70864.1"/>
    <property type="molecule type" value="Genomic_DNA"/>
</dbReference>
<name>A0A382XJ51_9ZZZZ</name>
<sequence>MAVFNASDVIKSFPVRALRPLD</sequence>
<reference evidence="1" key="1">
    <citation type="submission" date="2018-05" db="EMBL/GenBank/DDBJ databases">
        <authorList>
            <person name="Lanie J.A."/>
            <person name="Ng W.-L."/>
            <person name="Kazmierczak K.M."/>
            <person name="Andrzejewski T.M."/>
            <person name="Davidsen T.M."/>
            <person name="Wayne K.J."/>
            <person name="Tettelin H."/>
            <person name="Glass J.I."/>
            <person name="Rusch D."/>
            <person name="Podicherti R."/>
            <person name="Tsui H.-C.T."/>
            <person name="Winkler M.E."/>
        </authorList>
    </citation>
    <scope>NUCLEOTIDE SEQUENCE</scope>
</reference>
<organism evidence="1">
    <name type="scientific">marine metagenome</name>
    <dbReference type="NCBI Taxonomy" id="408172"/>
    <lineage>
        <taxon>unclassified sequences</taxon>
        <taxon>metagenomes</taxon>
        <taxon>ecological metagenomes</taxon>
    </lineage>
</organism>
<dbReference type="AlphaFoldDB" id="A0A382XJ51"/>
<accession>A0A382XJ51</accession>
<proteinExistence type="predicted"/>
<gene>
    <name evidence="1" type="ORF">METZ01_LOCUS423718</name>
</gene>
<protein>
    <submittedName>
        <fullName evidence="1">Uncharacterized protein</fullName>
    </submittedName>
</protein>